<dbReference type="PANTHER" id="PTHR43355:SF2">
    <property type="entry name" value="FLAVIN REDUCTASE (NADPH)"/>
    <property type="match status" value="1"/>
</dbReference>
<dbReference type="EMBL" id="AODG01000018">
    <property type="protein sequence ID" value="EUJ26236.1"/>
    <property type="molecule type" value="Genomic_DNA"/>
</dbReference>
<dbReference type="PANTHER" id="PTHR43355">
    <property type="entry name" value="FLAVIN REDUCTASE (NADPH)"/>
    <property type="match status" value="1"/>
</dbReference>
<dbReference type="SUPFAM" id="SSF51735">
    <property type="entry name" value="NAD(P)-binding Rossmann-fold domains"/>
    <property type="match status" value="1"/>
</dbReference>
<feature type="domain" description="NAD(P)-binding" evidence="1">
    <location>
        <begin position="7"/>
        <end position="192"/>
    </location>
</feature>
<dbReference type="AlphaFoldDB" id="A0A829R4F1"/>
<dbReference type="Proteomes" id="UP000019251">
    <property type="component" value="Unassembled WGS sequence"/>
</dbReference>
<proteinExistence type="predicted"/>
<protein>
    <recommendedName>
        <fullName evidence="1">NAD(P)-binding domain-containing protein</fullName>
    </recommendedName>
</protein>
<accession>A0A829R4F1</accession>
<dbReference type="Pfam" id="PF13460">
    <property type="entry name" value="NAD_binding_10"/>
    <property type="match status" value="1"/>
</dbReference>
<reference evidence="2 3" key="1">
    <citation type="submission" date="2012-12" db="EMBL/GenBank/DDBJ databases">
        <title>Novel taxa of Listeriaceae from agricultural environments in the United States.</title>
        <authorList>
            <person name="den Bakker H.C."/>
            <person name="Allred A."/>
            <person name="Warchocki S."/>
            <person name="Wright E.M."/>
            <person name="Burrell A."/>
            <person name="Nightingale K.K."/>
            <person name="Kephart D."/>
            <person name="Wiedmann M."/>
        </authorList>
    </citation>
    <scope>NUCLEOTIDE SEQUENCE [LARGE SCALE GENOMIC DNA]</scope>
    <source>
        <strain evidence="2 3">FSL F6-1183</strain>
    </source>
</reference>
<dbReference type="InterPro" id="IPR036291">
    <property type="entry name" value="NAD(P)-bd_dom_sf"/>
</dbReference>
<evidence type="ECO:0000313" key="2">
    <source>
        <dbReference type="EMBL" id="EUJ26236.1"/>
    </source>
</evidence>
<sequence>MKIGIIGANGNAGKLILAEAVKRKHEVTTIVRDRSKVAESVDVIEKDIFDLQTEELAAFDVVVDAFGEWQNVLLHQTTLKQLADQLSGHHHTRLLVVGSAGSLYIDEAKSSRVIDDPNMPAEFKALATSMAKAFDALKIRTDVNWTYASPARLFVVDAPLTNRFTIVSNDRLTFNENGENTIGYADFAVAVVDEIETGDFIGKRFSVIAD</sequence>
<dbReference type="GO" id="GO:0016646">
    <property type="term" value="F:oxidoreductase activity, acting on the CH-NH group of donors, NAD or NADP as acceptor"/>
    <property type="evidence" value="ECO:0007669"/>
    <property type="project" value="TreeGrafter"/>
</dbReference>
<evidence type="ECO:0000313" key="3">
    <source>
        <dbReference type="Proteomes" id="UP000019251"/>
    </source>
</evidence>
<comment type="caution">
    <text evidence="2">The sequence shown here is derived from an EMBL/GenBank/DDBJ whole genome shotgun (WGS) entry which is preliminary data.</text>
</comment>
<dbReference type="InterPro" id="IPR016040">
    <property type="entry name" value="NAD(P)-bd_dom"/>
</dbReference>
<dbReference type="RefSeq" id="WP_036107935.1">
    <property type="nucleotide sequence ID" value="NZ_AODG01000018.1"/>
</dbReference>
<gene>
    <name evidence="2" type="ORF">LMUR_13579</name>
</gene>
<dbReference type="Gene3D" id="3.40.50.720">
    <property type="entry name" value="NAD(P)-binding Rossmann-like Domain"/>
    <property type="match status" value="1"/>
</dbReference>
<dbReference type="InterPro" id="IPR051606">
    <property type="entry name" value="Polyketide_Oxido-like"/>
</dbReference>
<organism evidence="2 3">
    <name type="scientific">Listeria grayi FSL F6-1183</name>
    <dbReference type="NCBI Taxonomy" id="1265827"/>
    <lineage>
        <taxon>Bacteria</taxon>
        <taxon>Bacillati</taxon>
        <taxon>Bacillota</taxon>
        <taxon>Bacilli</taxon>
        <taxon>Bacillales</taxon>
        <taxon>Listeriaceae</taxon>
        <taxon>Listeria</taxon>
    </lineage>
</organism>
<evidence type="ECO:0000259" key="1">
    <source>
        <dbReference type="Pfam" id="PF13460"/>
    </source>
</evidence>
<name>A0A829R4F1_LISGR</name>